<dbReference type="EMBL" id="KB299137">
    <property type="protein sequence ID" value="ELU08341.1"/>
    <property type="molecule type" value="Genomic_DNA"/>
</dbReference>
<keyword evidence="3" id="KW-1185">Reference proteome</keyword>
<proteinExistence type="predicted"/>
<reference evidence="2" key="3">
    <citation type="submission" date="2015-06" db="UniProtKB">
        <authorList>
            <consortium name="EnsemblMetazoa"/>
        </authorList>
    </citation>
    <scope>IDENTIFICATION</scope>
</reference>
<name>R7UY28_CAPTE</name>
<evidence type="ECO:0000313" key="2">
    <source>
        <dbReference type="EnsemblMetazoa" id="CapteP138137"/>
    </source>
</evidence>
<dbReference type="EnsemblMetazoa" id="CapteT138137">
    <property type="protein sequence ID" value="CapteP138137"/>
    <property type="gene ID" value="CapteG138137"/>
</dbReference>
<sequence length="69" mass="7919">GDQAFQHAAPTLWNALPPAMRTLSDVNVLKKGLKTFYFDRLTQTIDDFINTSSYCFYYFCGLKSCSFCF</sequence>
<gene>
    <name evidence="1" type="ORF">CAPTEDRAFT_138137</name>
</gene>
<evidence type="ECO:0000313" key="1">
    <source>
        <dbReference type="EMBL" id="ELU08341.1"/>
    </source>
</evidence>
<dbReference type="EMBL" id="AMQN01001065">
    <property type="status" value="NOT_ANNOTATED_CDS"/>
    <property type="molecule type" value="Genomic_DNA"/>
</dbReference>
<reference evidence="1 3" key="2">
    <citation type="journal article" date="2013" name="Nature">
        <title>Insights into bilaterian evolution from three spiralian genomes.</title>
        <authorList>
            <person name="Simakov O."/>
            <person name="Marletaz F."/>
            <person name="Cho S.J."/>
            <person name="Edsinger-Gonzales E."/>
            <person name="Havlak P."/>
            <person name="Hellsten U."/>
            <person name="Kuo D.H."/>
            <person name="Larsson T."/>
            <person name="Lv J."/>
            <person name="Arendt D."/>
            <person name="Savage R."/>
            <person name="Osoegawa K."/>
            <person name="de Jong P."/>
            <person name="Grimwood J."/>
            <person name="Chapman J.A."/>
            <person name="Shapiro H."/>
            <person name="Aerts A."/>
            <person name="Otillar R.P."/>
            <person name="Terry A.Y."/>
            <person name="Boore J.L."/>
            <person name="Grigoriev I.V."/>
            <person name="Lindberg D.R."/>
            <person name="Seaver E.C."/>
            <person name="Weisblat D.A."/>
            <person name="Putnam N.H."/>
            <person name="Rokhsar D.S."/>
        </authorList>
    </citation>
    <scope>NUCLEOTIDE SEQUENCE</scope>
    <source>
        <strain evidence="1 3">I ESC-2004</strain>
    </source>
</reference>
<dbReference type="OrthoDB" id="419189at2759"/>
<reference evidence="3" key="1">
    <citation type="submission" date="2012-12" db="EMBL/GenBank/DDBJ databases">
        <authorList>
            <person name="Hellsten U."/>
            <person name="Grimwood J."/>
            <person name="Chapman J.A."/>
            <person name="Shapiro H."/>
            <person name="Aerts A."/>
            <person name="Otillar R.P."/>
            <person name="Terry A.Y."/>
            <person name="Boore J.L."/>
            <person name="Simakov O."/>
            <person name="Marletaz F."/>
            <person name="Cho S.-J."/>
            <person name="Edsinger-Gonzales E."/>
            <person name="Havlak P."/>
            <person name="Kuo D.-H."/>
            <person name="Larsson T."/>
            <person name="Lv J."/>
            <person name="Arendt D."/>
            <person name="Savage R."/>
            <person name="Osoegawa K."/>
            <person name="de Jong P."/>
            <person name="Lindberg D.R."/>
            <person name="Seaver E.C."/>
            <person name="Weisblat D.A."/>
            <person name="Putnam N.H."/>
            <person name="Grigoriev I.V."/>
            <person name="Rokhsar D.S."/>
        </authorList>
    </citation>
    <scope>NUCLEOTIDE SEQUENCE</scope>
    <source>
        <strain evidence="3">I ESC-2004</strain>
    </source>
</reference>
<feature type="non-terminal residue" evidence="1">
    <location>
        <position position="1"/>
    </location>
</feature>
<dbReference type="HOGENOM" id="CLU_2783153_0_0_1"/>
<evidence type="ECO:0000313" key="3">
    <source>
        <dbReference type="Proteomes" id="UP000014760"/>
    </source>
</evidence>
<organism evidence="1">
    <name type="scientific">Capitella teleta</name>
    <name type="common">Polychaete worm</name>
    <dbReference type="NCBI Taxonomy" id="283909"/>
    <lineage>
        <taxon>Eukaryota</taxon>
        <taxon>Metazoa</taxon>
        <taxon>Spiralia</taxon>
        <taxon>Lophotrochozoa</taxon>
        <taxon>Annelida</taxon>
        <taxon>Polychaeta</taxon>
        <taxon>Sedentaria</taxon>
        <taxon>Scolecida</taxon>
        <taxon>Capitellidae</taxon>
        <taxon>Capitella</taxon>
    </lineage>
</organism>
<dbReference type="Proteomes" id="UP000014760">
    <property type="component" value="Unassembled WGS sequence"/>
</dbReference>
<accession>R7UY28</accession>
<protein>
    <submittedName>
        <fullName evidence="1 2">Uncharacterized protein</fullName>
    </submittedName>
</protein>
<dbReference type="AlphaFoldDB" id="R7UY28"/>